<evidence type="ECO:0000256" key="5">
    <source>
        <dbReference type="SAM" id="Phobius"/>
    </source>
</evidence>
<dbReference type="GO" id="GO:0016020">
    <property type="term" value="C:membrane"/>
    <property type="evidence" value="ECO:0007669"/>
    <property type="project" value="UniProtKB-SubCell"/>
</dbReference>
<evidence type="ECO:0000313" key="7">
    <source>
        <dbReference type="EMBL" id="VDR27614.1"/>
    </source>
</evidence>
<keyword evidence="3 5" id="KW-1133">Transmembrane helix</keyword>
<gene>
    <name evidence="7" type="primary">cycA_3</name>
    <name evidence="7" type="ORF">NCTC13098_03985</name>
</gene>
<evidence type="ECO:0000256" key="4">
    <source>
        <dbReference type="ARBA" id="ARBA00023136"/>
    </source>
</evidence>
<proteinExistence type="predicted"/>
<dbReference type="EMBL" id="LR131271">
    <property type="protein sequence ID" value="VDR27614.1"/>
    <property type="molecule type" value="Genomic_DNA"/>
</dbReference>
<comment type="subcellular location">
    <subcellularLocation>
        <location evidence="1">Membrane</location>
        <topology evidence="1">Multi-pass membrane protein</topology>
    </subcellularLocation>
</comment>
<keyword evidence="2 5" id="KW-0812">Transmembrane</keyword>
<dbReference type="Pfam" id="PF00324">
    <property type="entry name" value="AA_permease"/>
    <property type="match status" value="1"/>
</dbReference>
<organism evidence="7 8">
    <name type="scientific">Raoultella terrigena</name>
    <name type="common">Klebsiella terrigena</name>
    <dbReference type="NCBI Taxonomy" id="577"/>
    <lineage>
        <taxon>Bacteria</taxon>
        <taxon>Pseudomonadati</taxon>
        <taxon>Pseudomonadota</taxon>
        <taxon>Gammaproteobacteria</taxon>
        <taxon>Enterobacterales</taxon>
        <taxon>Enterobacteriaceae</taxon>
        <taxon>Klebsiella/Raoultella group</taxon>
        <taxon>Raoultella</taxon>
    </lineage>
</organism>
<protein>
    <submittedName>
        <fullName evidence="7">D-serine/D-alanine/glycine transporter</fullName>
    </submittedName>
</protein>
<evidence type="ECO:0000256" key="3">
    <source>
        <dbReference type="ARBA" id="ARBA00022989"/>
    </source>
</evidence>
<dbReference type="InterPro" id="IPR004841">
    <property type="entry name" value="AA-permease/SLC12A_dom"/>
</dbReference>
<keyword evidence="4 5" id="KW-0472">Membrane</keyword>
<accession>A0A3P8IZU9</accession>
<dbReference type="Proteomes" id="UP000274346">
    <property type="component" value="Chromosome"/>
</dbReference>
<evidence type="ECO:0000256" key="2">
    <source>
        <dbReference type="ARBA" id="ARBA00022692"/>
    </source>
</evidence>
<evidence type="ECO:0000256" key="1">
    <source>
        <dbReference type="ARBA" id="ARBA00004141"/>
    </source>
</evidence>
<sequence length="64" mass="7011">MFGEAEFWFALIKVITIIALIVTGAWMIAIGWTSPDGVKASLPISPTRRFFMPTASPASWPASR</sequence>
<feature type="domain" description="Amino acid permease/ SLC12A" evidence="6">
    <location>
        <begin position="1"/>
        <end position="36"/>
    </location>
</feature>
<dbReference type="AlphaFoldDB" id="A0A3P8IZU9"/>
<evidence type="ECO:0000259" key="6">
    <source>
        <dbReference type="Pfam" id="PF00324"/>
    </source>
</evidence>
<evidence type="ECO:0000313" key="8">
    <source>
        <dbReference type="Proteomes" id="UP000274346"/>
    </source>
</evidence>
<name>A0A3P8IZU9_RAOTE</name>
<dbReference type="GO" id="GO:0055085">
    <property type="term" value="P:transmembrane transport"/>
    <property type="evidence" value="ECO:0007669"/>
    <property type="project" value="InterPro"/>
</dbReference>
<feature type="transmembrane region" description="Helical" evidence="5">
    <location>
        <begin position="7"/>
        <end position="32"/>
    </location>
</feature>
<dbReference type="KEGG" id="rtg:NCTC13098_03985"/>
<reference evidence="7 8" key="1">
    <citation type="submission" date="2018-12" db="EMBL/GenBank/DDBJ databases">
        <authorList>
            <consortium name="Pathogen Informatics"/>
        </authorList>
    </citation>
    <scope>NUCLEOTIDE SEQUENCE [LARGE SCALE GENOMIC DNA]</scope>
    <source>
        <strain evidence="7 8">NCTC13098</strain>
    </source>
</reference>